<dbReference type="InterPro" id="IPR014756">
    <property type="entry name" value="Ig_E-set"/>
</dbReference>
<feature type="region of interest" description="Disordered" evidence="1">
    <location>
        <begin position="377"/>
        <end position="421"/>
    </location>
</feature>
<evidence type="ECO:0008006" key="5">
    <source>
        <dbReference type="Google" id="ProtNLM"/>
    </source>
</evidence>
<dbReference type="AlphaFoldDB" id="A0A2A8CY46"/>
<evidence type="ECO:0000313" key="4">
    <source>
        <dbReference type="Proteomes" id="UP000220102"/>
    </source>
</evidence>
<name>A0A2A8CY46_9BACT</name>
<comment type="caution">
    <text evidence="3">The sequence shown here is derived from an EMBL/GenBank/DDBJ whole genome shotgun (WGS) entry which is preliminary data.</text>
</comment>
<accession>A0A2A8CY46</accession>
<dbReference type="EMBL" id="PDEQ01000004">
    <property type="protein sequence ID" value="PEN13524.1"/>
    <property type="molecule type" value="Genomic_DNA"/>
</dbReference>
<dbReference type="Gene3D" id="2.60.40.10">
    <property type="entry name" value="Immunoglobulins"/>
    <property type="match status" value="1"/>
</dbReference>
<dbReference type="RefSeq" id="WP_098075446.1">
    <property type="nucleotide sequence ID" value="NZ_PDEQ01000004.1"/>
</dbReference>
<dbReference type="Proteomes" id="UP000220102">
    <property type="component" value="Unassembled WGS sequence"/>
</dbReference>
<evidence type="ECO:0000313" key="3">
    <source>
        <dbReference type="EMBL" id="PEN13524.1"/>
    </source>
</evidence>
<dbReference type="SUPFAM" id="SSF81296">
    <property type="entry name" value="E set domains"/>
    <property type="match status" value="1"/>
</dbReference>
<gene>
    <name evidence="3" type="ORF">CRI94_09425</name>
</gene>
<dbReference type="InterPro" id="IPR013783">
    <property type="entry name" value="Ig-like_fold"/>
</dbReference>
<feature type="signal peptide" evidence="2">
    <location>
        <begin position="1"/>
        <end position="21"/>
    </location>
</feature>
<evidence type="ECO:0000256" key="2">
    <source>
        <dbReference type="SAM" id="SignalP"/>
    </source>
</evidence>
<evidence type="ECO:0000256" key="1">
    <source>
        <dbReference type="SAM" id="MobiDB-lite"/>
    </source>
</evidence>
<organism evidence="3 4">
    <name type="scientific">Longibacter salinarum</name>
    <dbReference type="NCBI Taxonomy" id="1850348"/>
    <lineage>
        <taxon>Bacteria</taxon>
        <taxon>Pseudomonadati</taxon>
        <taxon>Rhodothermota</taxon>
        <taxon>Rhodothermia</taxon>
        <taxon>Rhodothermales</taxon>
        <taxon>Salisaetaceae</taxon>
        <taxon>Longibacter</taxon>
    </lineage>
</organism>
<dbReference type="OrthoDB" id="5451596at2"/>
<sequence>MRYALLGLGLLLWSTCLDARAQVLYTTVGADAEAGAQSNPYLDPLLGEWDPTADPRFASITPIGAITWDTPQWQVQAFARTRLYPRRTETPNPQFAQGGMGAYRLLSSRWRVGIQGGIQRYQLNASRDTGWLMSSVRWAPLKYTTITLAGGLSRRMVRTFDPAQKQTSALGTLSLQSWLTDNIRGTARIYVSDGRAGTSAASYGGTGGSIGVRLLLSPTVTATVRGTAERLFTELNTTTPREQVDLIGRAHIGVDWQATPSVELFAAGQGMIGDVNNTDVRDRRVALGLRYRWRTTLYDATESHRRKDTAELYCLSVEGGARFRVRYEGDGRPYITGDFNGWELPGVGLSRTQPQGDMYTVTLPLPTGRFEYRIHHSPKEVRETGSNPDDSNSSPSWMTLPSGVPTTNDAFGGENGVCVIP</sequence>
<proteinExistence type="predicted"/>
<protein>
    <recommendedName>
        <fullName evidence="5">AMP-activated protein kinase glycogen-binding domain-containing protein</fullName>
    </recommendedName>
</protein>
<reference evidence="3 4" key="1">
    <citation type="submission" date="2017-10" db="EMBL/GenBank/DDBJ databases">
        <title>Draft genome of Longibacter Salinarum.</title>
        <authorList>
            <person name="Goh K.M."/>
            <person name="Shamsir M.S."/>
            <person name="Lim S.W."/>
        </authorList>
    </citation>
    <scope>NUCLEOTIDE SEQUENCE [LARGE SCALE GENOMIC DNA]</scope>
    <source>
        <strain evidence="3 4">KCTC 52045</strain>
    </source>
</reference>
<feature type="chain" id="PRO_5012518254" description="AMP-activated protein kinase glycogen-binding domain-containing protein" evidence="2">
    <location>
        <begin position="22"/>
        <end position="421"/>
    </location>
</feature>
<keyword evidence="4" id="KW-1185">Reference proteome</keyword>
<keyword evidence="2" id="KW-0732">Signal</keyword>
<dbReference type="CDD" id="cd02859">
    <property type="entry name" value="E_set_AMPKbeta_like_N"/>
    <property type="match status" value="1"/>
</dbReference>
<feature type="compositionally biased region" description="Low complexity" evidence="1">
    <location>
        <begin position="386"/>
        <end position="396"/>
    </location>
</feature>